<evidence type="ECO:0000256" key="2">
    <source>
        <dbReference type="PROSITE-ProRule" id="PRU00169"/>
    </source>
</evidence>
<comment type="caution">
    <text evidence="4">The sequence shown here is derived from an EMBL/GenBank/DDBJ whole genome shotgun (WGS) entry which is preliminary data.</text>
</comment>
<evidence type="ECO:0000313" key="4">
    <source>
        <dbReference type="EMBL" id="PZR09568.1"/>
    </source>
</evidence>
<evidence type="ECO:0000256" key="1">
    <source>
        <dbReference type="ARBA" id="ARBA00022553"/>
    </source>
</evidence>
<dbReference type="EMBL" id="QFQP01000020">
    <property type="protein sequence ID" value="PZR09568.1"/>
    <property type="molecule type" value="Genomic_DNA"/>
</dbReference>
<dbReference type="CDD" id="cd00156">
    <property type="entry name" value="REC"/>
    <property type="match status" value="1"/>
</dbReference>
<dbReference type="SUPFAM" id="SSF52172">
    <property type="entry name" value="CheY-like"/>
    <property type="match status" value="1"/>
</dbReference>
<dbReference type="Proteomes" id="UP000249061">
    <property type="component" value="Unassembled WGS sequence"/>
</dbReference>
<dbReference type="PANTHER" id="PTHR44591">
    <property type="entry name" value="STRESS RESPONSE REGULATOR PROTEIN 1"/>
    <property type="match status" value="1"/>
</dbReference>
<dbReference type="InterPro" id="IPR011006">
    <property type="entry name" value="CheY-like_superfamily"/>
</dbReference>
<accession>A0A2W5UKH5</accession>
<dbReference type="InterPro" id="IPR050595">
    <property type="entry name" value="Bact_response_regulator"/>
</dbReference>
<gene>
    <name evidence="4" type="ORF">DI536_21755</name>
</gene>
<proteinExistence type="predicted"/>
<name>A0A2W5UKH5_9BACT</name>
<feature type="modified residue" description="4-aspartylphosphate" evidence="2">
    <location>
        <position position="60"/>
    </location>
</feature>
<sequence length="132" mass="14612">MTQAAQRIPGRILVIDDDRSARMLLERVLQRAGHNVTLVDNAEEGLQQITKGGFDLLITDKNLPGTDGLEVLRQAREKQPRMQAILVTGFPTHETQTHARELGVFSYVTKPFGVHDILDICDAAIRAGSQKP</sequence>
<dbReference type="PANTHER" id="PTHR44591:SF21">
    <property type="entry name" value="TWO-COMPONENT RESPONSE REGULATOR"/>
    <property type="match status" value="1"/>
</dbReference>
<reference evidence="4 5" key="1">
    <citation type="submission" date="2017-08" db="EMBL/GenBank/DDBJ databases">
        <title>Infants hospitalized years apart are colonized by the same room-sourced microbial strains.</title>
        <authorList>
            <person name="Brooks B."/>
            <person name="Olm M.R."/>
            <person name="Firek B.A."/>
            <person name="Baker R."/>
            <person name="Thomas B.C."/>
            <person name="Morowitz M.J."/>
            <person name="Banfield J.F."/>
        </authorList>
    </citation>
    <scope>NUCLEOTIDE SEQUENCE [LARGE SCALE GENOMIC DNA]</scope>
    <source>
        <strain evidence="4">S2_003_000_R2_14</strain>
    </source>
</reference>
<dbReference type="GO" id="GO:0000160">
    <property type="term" value="P:phosphorelay signal transduction system"/>
    <property type="evidence" value="ECO:0007669"/>
    <property type="project" value="InterPro"/>
</dbReference>
<organism evidence="4 5">
    <name type="scientific">Archangium gephyra</name>
    <dbReference type="NCBI Taxonomy" id="48"/>
    <lineage>
        <taxon>Bacteria</taxon>
        <taxon>Pseudomonadati</taxon>
        <taxon>Myxococcota</taxon>
        <taxon>Myxococcia</taxon>
        <taxon>Myxococcales</taxon>
        <taxon>Cystobacterineae</taxon>
        <taxon>Archangiaceae</taxon>
        <taxon>Archangium</taxon>
    </lineage>
</organism>
<dbReference type="PROSITE" id="PS50110">
    <property type="entry name" value="RESPONSE_REGULATORY"/>
    <property type="match status" value="1"/>
</dbReference>
<feature type="domain" description="Response regulatory" evidence="3">
    <location>
        <begin position="11"/>
        <end position="125"/>
    </location>
</feature>
<protein>
    <recommendedName>
        <fullName evidence="3">Response regulatory domain-containing protein</fullName>
    </recommendedName>
</protein>
<dbReference type="AlphaFoldDB" id="A0A2W5UKH5"/>
<keyword evidence="1 2" id="KW-0597">Phosphoprotein</keyword>
<dbReference type="InterPro" id="IPR001789">
    <property type="entry name" value="Sig_transdc_resp-reg_receiver"/>
</dbReference>
<dbReference type="SMART" id="SM00448">
    <property type="entry name" value="REC"/>
    <property type="match status" value="1"/>
</dbReference>
<evidence type="ECO:0000259" key="3">
    <source>
        <dbReference type="PROSITE" id="PS50110"/>
    </source>
</evidence>
<dbReference type="Gene3D" id="3.40.50.2300">
    <property type="match status" value="1"/>
</dbReference>
<dbReference type="Pfam" id="PF00072">
    <property type="entry name" value="Response_reg"/>
    <property type="match status" value="1"/>
</dbReference>
<evidence type="ECO:0000313" key="5">
    <source>
        <dbReference type="Proteomes" id="UP000249061"/>
    </source>
</evidence>